<gene>
    <name evidence="10" type="ORF">BD36_03960</name>
</gene>
<dbReference type="GO" id="GO:0003677">
    <property type="term" value="F:DNA binding"/>
    <property type="evidence" value="ECO:0007669"/>
    <property type="project" value="UniProtKB-UniRule"/>
</dbReference>
<evidence type="ECO:0000313" key="11">
    <source>
        <dbReference type="Proteomes" id="UP000260363"/>
    </source>
</evidence>
<feature type="region of interest" description="Disordered" evidence="7">
    <location>
        <begin position="1"/>
        <end position="21"/>
    </location>
</feature>
<dbReference type="STRING" id="83560.NC80_03725"/>
<dbReference type="EMBL" id="CP007217">
    <property type="protein sequence ID" value="AJR10810.1"/>
    <property type="molecule type" value="Genomic_DNA"/>
</dbReference>
<proteinExistence type="inferred from homology"/>
<dbReference type="RefSeq" id="WP_010231394.1">
    <property type="nucleotide sequence ID" value="NZ_CP007217.1"/>
</dbReference>
<evidence type="ECO:0000256" key="3">
    <source>
        <dbReference type="ARBA" id="ARBA00023015"/>
    </source>
</evidence>
<evidence type="ECO:0000256" key="1">
    <source>
        <dbReference type="ARBA" id="ARBA00008724"/>
    </source>
</evidence>
<organism evidence="10 11">
    <name type="scientific">Chlamydia muridarum</name>
    <dbReference type="NCBI Taxonomy" id="83560"/>
    <lineage>
        <taxon>Bacteria</taxon>
        <taxon>Pseudomonadati</taxon>
        <taxon>Chlamydiota</taxon>
        <taxon>Chlamydiia</taxon>
        <taxon>Chlamydiales</taxon>
        <taxon>Chlamydiaceae</taxon>
        <taxon>Chlamydia/Chlamydophila group</taxon>
        <taxon>Chlamydia</taxon>
    </lineage>
</organism>
<dbReference type="SMR" id="A0A069ZPG6"/>
<dbReference type="GO" id="GO:0005829">
    <property type="term" value="C:cytosol"/>
    <property type="evidence" value="ECO:0007669"/>
    <property type="project" value="TreeGrafter"/>
</dbReference>
<dbReference type="FunFam" id="1.10.10.200:FF:000002">
    <property type="entry name" value="Probable transcriptional regulatory protein CLM62_37755"/>
    <property type="match status" value="1"/>
</dbReference>
<evidence type="ECO:0000259" key="9">
    <source>
        <dbReference type="Pfam" id="PF20772"/>
    </source>
</evidence>
<feature type="compositionally biased region" description="Basic residues" evidence="7">
    <location>
        <begin position="9"/>
        <end position="21"/>
    </location>
</feature>
<feature type="domain" description="TACO1/YebC-like second and third" evidence="8">
    <location>
        <begin position="81"/>
        <end position="237"/>
    </location>
</feature>
<dbReference type="GO" id="GO:0006355">
    <property type="term" value="P:regulation of DNA-templated transcription"/>
    <property type="evidence" value="ECO:0007669"/>
    <property type="project" value="UniProtKB-UniRule"/>
</dbReference>
<feature type="domain" description="TACO1/YebC-like N-terminal" evidence="9">
    <location>
        <begin position="5"/>
        <end position="75"/>
    </location>
</feature>
<comment type="similarity">
    <text evidence="1 6">Belongs to the TACO1 family.</text>
</comment>
<evidence type="ECO:0000256" key="4">
    <source>
        <dbReference type="ARBA" id="ARBA00023125"/>
    </source>
</evidence>
<dbReference type="Gene3D" id="1.10.10.200">
    <property type="match status" value="1"/>
</dbReference>
<evidence type="ECO:0000259" key="8">
    <source>
        <dbReference type="Pfam" id="PF01709"/>
    </source>
</evidence>
<evidence type="ECO:0000256" key="2">
    <source>
        <dbReference type="ARBA" id="ARBA00022490"/>
    </source>
</evidence>
<keyword evidence="2 6" id="KW-0963">Cytoplasm</keyword>
<keyword evidence="4 6" id="KW-0238">DNA-binding</keyword>
<evidence type="ECO:0000256" key="7">
    <source>
        <dbReference type="SAM" id="MobiDB-lite"/>
    </source>
</evidence>
<dbReference type="KEGG" id="cmg:NC81_03750"/>
<dbReference type="KEGG" id="cmx:DNC_03755"/>
<dbReference type="InterPro" id="IPR029072">
    <property type="entry name" value="YebC-like"/>
</dbReference>
<evidence type="ECO:0000313" key="10">
    <source>
        <dbReference type="EMBL" id="AJR10810.1"/>
    </source>
</evidence>
<dbReference type="PATRIC" id="fig|243161.6.peg.793"/>
<dbReference type="HAMAP" id="MF_00693">
    <property type="entry name" value="Transcrip_reg_TACO1"/>
    <property type="match status" value="1"/>
</dbReference>
<dbReference type="Pfam" id="PF01709">
    <property type="entry name" value="Transcrip_reg"/>
    <property type="match status" value="1"/>
</dbReference>
<keyword evidence="3 6" id="KW-0805">Transcription regulation</keyword>
<protein>
    <recommendedName>
        <fullName evidence="6">Probable transcriptional regulatory protein BD36_03960</fullName>
    </recommendedName>
</protein>
<dbReference type="Gene3D" id="3.30.70.980">
    <property type="match status" value="2"/>
</dbReference>
<sequence length="238" mass="26486">MAGHSKWANTKHRKERADHKKGKIFSRTIKELISAVKMGGPDPKSNARLRMIIQKAKDQNIPNENIERNLKKASSADQKNYEEVTYELYGFGGVGIIVEAMTDNKNRTASDMRVAVNKRGGALVEPGSVLYNFSRKGACYVPKSSIDEASLLTHVIDCGGEDLDSEDEEFFLVLCEPTDLASVKEALLAKGVTCSEEKMIYVPLRLVDCDEEAGKSNLALIEWLENIDDVDDVYHNMT</sequence>
<dbReference type="InterPro" id="IPR048300">
    <property type="entry name" value="TACO1_YebC-like_2nd/3rd_dom"/>
</dbReference>
<evidence type="ECO:0000256" key="5">
    <source>
        <dbReference type="ARBA" id="ARBA00023163"/>
    </source>
</evidence>
<accession>A0A069ZPG6</accession>
<dbReference type="NCBIfam" id="TIGR01033">
    <property type="entry name" value="YebC/PmpR family DNA-binding transcriptional regulator"/>
    <property type="match status" value="1"/>
</dbReference>
<dbReference type="InterPro" id="IPR026564">
    <property type="entry name" value="Transcrip_reg_TACO1-like_dom3"/>
</dbReference>
<dbReference type="InterPro" id="IPR002876">
    <property type="entry name" value="Transcrip_reg_TACO1-like"/>
</dbReference>
<comment type="subcellular location">
    <subcellularLocation>
        <location evidence="6">Cytoplasm</location>
    </subcellularLocation>
</comment>
<dbReference type="InterPro" id="IPR017856">
    <property type="entry name" value="Integrase-like_N"/>
</dbReference>
<dbReference type="Pfam" id="PF20772">
    <property type="entry name" value="TACO1_YebC_N"/>
    <property type="match status" value="1"/>
</dbReference>
<dbReference type="OMA" id="NFDIPDE"/>
<dbReference type="NCBIfam" id="NF001030">
    <property type="entry name" value="PRK00110.1"/>
    <property type="match status" value="1"/>
</dbReference>
<dbReference type="KEGG" id="cmm:NC80_03725"/>
<reference evidence="10 11" key="1">
    <citation type="submission" date="2014-02" db="EMBL/GenBank/DDBJ databases">
        <authorList>
            <person name="Chen C."/>
            <person name="Conrad T.A."/>
            <person name="Zhou Z."/>
            <person name="Lai Z."/>
            <person name="Zhong G."/>
        </authorList>
    </citation>
    <scope>NUCLEOTIDE SEQUENCE [LARGE SCALE GENOMIC DNA]</scope>
    <source>
        <strain evidence="10 11">Nigg3-28</strain>
    </source>
</reference>
<dbReference type="InterPro" id="IPR049083">
    <property type="entry name" value="TACO1_YebC_N"/>
</dbReference>
<dbReference type="NCBIfam" id="NF009044">
    <property type="entry name" value="PRK12378.1"/>
    <property type="match status" value="1"/>
</dbReference>
<keyword evidence="5 6" id="KW-0804">Transcription</keyword>
<dbReference type="PANTHER" id="PTHR12532:SF6">
    <property type="entry name" value="TRANSCRIPTIONAL REGULATORY PROTEIN YEBC-RELATED"/>
    <property type="match status" value="1"/>
</dbReference>
<dbReference type="PANTHER" id="PTHR12532">
    <property type="entry name" value="TRANSLATIONAL ACTIVATOR OF CYTOCHROME C OXIDASE 1"/>
    <property type="match status" value="1"/>
</dbReference>
<dbReference type="Proteomes" id="UP000260363">
    <property type="component" value="Chromosome"/>
</dbReference>
<dbReference type="GeneID" id="1246105"/>
<name>A0A069ZPG6_CHLMR</name>
<dbReference type="AlphaFoldDB" id="A0A069ZPG6"/>
<evidence type="ECO:0000256" key="6">
    <source>
        <dbReference type="HAMAP-Rule" id="MF_00693"/>
    </source>
</evidence>
<dbReference type="SUPFAM" id="SSF75625">
    <property type="entry name" value="YebC-like"/>
    <property type="match status" value="1"/>
</dbReference>